<sequence length="188" mass="19890">MQPHAAPHGVRTVLVVTGAFVLAHTILYAYIAPILSDACRHAQVQWILLDFGSASIIGIWLTGALMDRHHRKLVILTIVLFTTAAAVLAIASSSPAVDYVAAAVWGLAFGGTVTLLQSALMEPAGKHADAAQPSISDHLEHGNRPRRPGRRPASAPTRLGGAGDREQCGSGPPSRRCCFAPRAPRRGQ</sequence>
<evidence type="ECO:0000256" key="2">
    <source>
        <dbReference type="ARBA" id="ARBA00022475"/>
    </source>
</evidence>
<evidence type="ECO:0000256" key="1">
    <source>
        <dbReference type="ARBA" id="ARBA00004651"/>
    </source>
</evidence>
<name>A0ABQ2EXC4_9ACTN</name>
<feature type="transmembrane region" description="Helical" evidence="7">
    <location>
        <begin position="43"/>
        <end position="61"/>
    </location>
</feature>
<proteinExistence type="predicted"/>
<dbReference type="EMBL" id="BMMV01000038">
    <property type="protein sequence ID" value="GGK29112.1"/>
    <property type="molecule type" value="Genomic_DNA"/>
</dbReference>
<feature type="transmembrane region" description="Helical" evidence="7">
    <location>
        <begin position="12"/>
        <end position="31"/>
    </location>
</feature>
<gene>
    <name evidence="8" type="ORF">GCM10011583_71290</name>
</gene>
<keyword evidence="9" id="KW-1185">Reference proteome</keyword>
<dbReference type="SUPFAM" id="SSF103473">
    <property type="entry name" value="MFS general substrate transporter"/>
    <property type="match status" value="1"/>
</dbReference>
<dbReference type="PANTHER" id="PTHR43124">
    <property type="entry name" value="PURINE EFFLUX PUMP PBUE"/>
    <property type="match status" value="1"/>
</dbReference>
<keyword evidence="3 7" id="KW-0812">Transmembrane</keyword>
<dbReference type="InterPro" id="IPR011701">
    <property type="entry name" value="MFS"/>
</dbReference>
<feature type="transmembrane region" description="Helical" evidence="7">
    <location>
        <begin position="73"/>
        <end position="93"/>
    </location>
</feature>
<evidence type="ECO:0000256" key="6">
    <source>
        <dbReference type="SAM" id="MobiDB-lite"/>
    </source>
</evidence>
<dbReference type="Gene3D" id="1.20.1250.20">
    <property type="entry name" value="MFS general substrate transporter like domains"/>
    <property type="match status" value="1"/>
</dbReference>
<dbReference type="Proteomes" id="UP000660265">
    <property type="component" value="Unassembled WGS sequence"/>
</dbReference>
<comment type="subcellular location">
    <subcellularLocation>
        <location evidence="1">Cell membrane</location>
        <topology evidence="1">Multi-pass membrane protein</topology>
    </subcellularLocation>
</comment>
<reference evidence="9" key="1">
    <citation type="journal article" date="2019" name="Int. J. Syst. Evol. Microbiol.">
        <title>The Global Catalogue of Microorganisms (GCM) 10K type strain sequencing project: providing services to taxonomists for standard genome sequencing and annotation.</title>
        <authorList>
            <consortium name="The Broad Institute Genomics Platform"/>
            <consortium name="The Broad Institute Genome Sequencing Center for Infectious Disease"/>
            <person name="Wu L."/>
            <person name="Ma J."/>
        </authorList>
    </citation>
    <scope>NUCLEOTIDE SEQUENCE [LARGE SCALE GENOMIC DNA]</scope>
    <source>
        <strain evidence="9">CGMCC 4.7275</strain>
    </source>
</reference>
<keyword evidence="4 7" id="KW-1133">Transmembrane helix</keyword>
<keyword evidence="5 7" id="KW-0472">Membrane</keyword>
<feature type="compositionally biased region" description="Low complexity" evidence="6">
    <location>
        <begin position="172"/>
        <end position="182"/>
    </location>
</feature>
<keyword evidence="2" id="KW-1003">Cell membrane</keyword>
<protein>
    <recommendedName>
        <fullName evidence="10">Major facilitator superfamily (MFS) profile domain-containing protein</fullName>
    </recommendedName>
</protein>
<evidence type="ECO:0000313" key="8">
    <source>
        <dbReference type="EMBL" id="GGK29112.1"/>
    </source>
</evidence>
<organism evidence="8 9">
    <name type="scientific">Streptomyces camponoticapitis</name>
    <dbReference type="NCBI Taxonomy" id="1616125"/>
    <lineage>
        <taxon>Bacteria</taxon>
        <taxon>Bacillati</taxon>
        <taxon>Actinomycetota</taxon>
        <taxon>Actinomycetes</taxon>
        <taxon>Kitasatosporales</taxon>
        <taxon>Streptomycetaceae</taxon>
        <taxon>Streptomyces</taxon>
    </lineage>
</organism>
<evidence type="ECO:0000256" key="5">
    <source>
        <dbReference type="ARBA" id="ARBA00023136"/>
    </source>
</evidence>
<evidence type="ECO:0000256" key="7">
    <source>
        <dbReference type="SAM" id="Phobius"/>
    </source>
</evidence>
<dbReference type="PANTHER" id="PTHR43124:SF3">
    <property type="entry name" value="CHLORAMPHENICOL EFFLUX PUMP RV0191"/>
    <property type="match status" value="1"/>
</dbReference>
<evidence type="ECO:0000256" key="4">
    <source>
        <dbReference type="ARBA" id="ARBA00022989"/>
    </source>
</evidence>
<feature type="transmembrane region" description="Helical" evidence="7">
    <location>
        <begin position="99"/>
        <end position="116"/>
    </location>
</feature>
<evidence type="ECO:0000313" key="9">
    <source>
        <dbReference type="Proteomes" id="UP000660265"/>
    </source>
</evidence>
<accession>A0ABQ2EXC4</accession>
<evidence type="ECO:0000256" key="3">
    <source>
        <dbReference type="ARBA" id="ARBA00022692"/>
    </source>
</evidence>
<evidence type="ECO:0008006" key="10">
    <source>
        <dbReference type="Google" id="ProtNLM"/>
    </source>
</evidence>
<dbReference type="InterPro" id="IPR050189">
    <property type="entry name" value="MFS_Efflux_Transporters"/>
</dbReference>
<dbReference type="Pfam" id="PF07690">
    <property type="entry name" value="MFS_1"/>
    <property type="match status" value="1"/>
</dbReference>
<dbReference type="InterPro" id="IPR036259">
    <property type="entry name" value="MFS_trans_sf"/>
</dbReference>
<feature type="region of interest" description="Disordered" evidence="6">
    <location>
        <begin position="130"/>
        <end position="188"/>
    </location>
</feature>
<comment type="caution">
    <text evidence="8">The sequence shown here is derived from an EMBL/GenBank/DDBJ whole genome shotgun (WGS) entry which is preliminary data.</text>
</comment>